<keyword evidence="10" id="KW-0862">Zinc</keyword>
<feature type="domain" description="Peptidase M1 alanyl aminopeptidase Ig-like fold" evidence="15">
    <location>
        <begin position="465"/>
        <end position="582"/>
    </location>
</feature>
<evidence type="ECO:0000256" key="11">
    <source>
        <dbReference type="ARBA" id="ARBA00023049"/>
    </source>
</evidence>
<dbReference type="InterPro" id="IPR045357">
    <property type="entry name" value="Aminopeptidase_N-like_N"/>
</dbReference>
<dbReference type="PRINTS" id="PR00756">
    <property type="entry name" value="ALADIPTASE"/>
</dbReference>
<dbReference type="Gene3D" id="1.10.390.10">
    <property type="entry name" value="Neutral Protease Domain 2"/>
    <property type="match status" value="1"/>
</dbReference>
<keyword evidence="7" id="KW-0645">Protease</keyword>
<comment type="catalytic activity">
    <reaction evidence="1">
        <text>Release of an N-terminal amino acid, Xaa-|-Yaa- from a peptide, amide or arylamide. Xaa is preferably Ala, but may be most amino acids including Pro (slow action). When a terminal hydrophobic residue is followed by a prolyl residue, the two may be released as an intact Xaa-Pro dipeptide.</text>
        <dbReference type="EC" id="3.4.11.2"/>
    </reaction>
</comment>
<dbReference type="InterPro" id="IPR001930">
    <property type="entry name" value="Peptidase_M1"/>
</dbReference>
<dbReference type="Gene3D" id="2.60.40.1730">
    <property type="entry name" value="tricorn interacting facor f3 domain"/>
    <property type="match status" value="1"/>
</dbReference>
<keyword evidence="6 18" id="KW-0031">Aminopeptidase</keyword>
<evidence type="ECO:0000259" key="16">
    <source>
        <dbReference type="Pfam" id="PF17432"/>
    </source>
</evidence>
<evidence type="ECO:0000313" key="19">
    <source>
        <dbReference type="Proteomes" id="UP000010388"/>
    </source>
</evidence>
<accession>K9P418</accession>
<feature type="domain" description="Peptidase M1 alanyl aminopeptidase C-terminal" evidence="16">
    <location>
        <begin position="588"/>
        <end position="903"/>
    </location>
</feature>
<dbReference type="InterPro" id="IPR027268">
    <property type="entry name" value="Peptidase_M4/M1_CTD_sf"/>
</dbReference>
<evidence type="ECO:0000256" key="9">
    <source>
        <dbReference type="ARBA" id="ARBA00022801"/>
    </source>
</evidence>
<dbReference type="MEROPS" id="M01.005"/>
<dbReference type="HOGENOM" id="CLU_007993_2_0_3"/>
<dbReference type="InterPro" id="IPR037144">
    <property type="entry name" value="Peptidase_M1_pepN_C_sf"/>
</dbReference>
<evidence type="ECO:0000256" key="7">
    <source>
        <dbReference type="ARBA" id="ARBA00022670"/>
    </source>
</evidence>
<protein>
    <recommendedName>
        <fullName evidence="5">Aminopeptidase N</fullName>
        <ecNumber evidence="4">3.4.11.2</ecNumber>
    </recommendedName>
    <alternativeName>
        <fullName evidence="12">Alanine aminopeptidase</fullName>
    </alternativeName>
    <alternativeName>
        <fullName evidence="13">Lysyl aminopeptidase</fullName>
    </alternativeName>
</protein>
<dbReference type="Pfam" id="PF01433">
    <property type="entry name" value="Peptidase_M1"/>
    <property type="match status" value="1"/>
</dbReference>
<evidence type="ECO:0000256" key="6">
    <source>
        <dbReference type="ARBA" id="ARBA00022438"/>
    </source>
</evidence>
<dbReference type="SUPFAM" id="SSF63737">
    <property type="entry name" value="Leukotriene A4 hydrolase N-terminal domain"/>
    <property type="match status" value="1"/>
</dbReference>
<dbReference type="PANTHER" id="PTHR46322">
    <property type="entry name" value="PUROMYCIN-SENSITIVE AMINOPEPTIDASE"/>
    <property type="match status" value="1"/>
</dbReference>
<evidence type="ECO:0000259" key="14">
    <source>
        <dbReference type="Pfam" id="PF01433"/>
    </source>
</evidence>
<dbReference type="EMBL" id="CP003495">
    <property type="protein sequence ID" value="AFY27461.1"/>
    <property type="molecule type" value="Genomic_DNA"/>
</dbReference>
<proteinExistence type="inferred from homology"/>
<keyword evidence="11" id="KW-0482">Metalloprotease</keyword>
<evidence type="ECO:0000313" key="18">
    <source>
        <dbReference type="EMBL" id="AFY27461.1"/>
    </source>
</evidence>
<dbReference type="InterPro" id="IPR038438">
    <property type="entry name" value="PepN_Ig-like_sf"/>
</dbReference>
<evidence type="ECO:0000259" key="17">
    <source>
        <dbReference type="Pfam" id="PF17900"/>
    </source>
</evidence>
<dbReference type="Gene3D" id="2.60.40.1840">
    <property type="match status" value="1"/>
</dbReference>
<comment type="similarity">
    <text evidence="3">Belongs to the peptidase M1 family.</text>
</comment>
<evidence type="ECO:0000256" key="2">
    <source>
        <dbReference type="ARBA" id="ARBA00001947"/>
    </source>
</evidence>
<dbReference type="PANTHER" id="PTHR46322:SF1">
    <property type="entry name" value="PUROMYCIN-SENSITIVE AMINOPEPTIDASE"/>
    <property type="match status" value="1"/>
</dbReference>
<dbReference type="GO" id="GO:0016285">
    <property type="term" value="F:alanyl aminopeptidase activity"/>
    <property type="evidence" value="ECO:0007669"/>
    <property type="project" value="UniProtKB-EC"/>
</dbReference>
<dbReference type="Pfam" id="PF11940">
    <property type="entry name" value="DUF3458"/>
    <property type="match status" value="1"/>
</dbReference>
<dbReference type="InterPro" id="IPR014782">
    <property type="entry name" value="Peptidase_M1_dom"/>
</dbReference>
<evidence type="ECO:0000256" key="3">
    <source>
        <dbReference type="ARBA" id="ARBA00010136"/>
    </source>
</evidence>
<evidence type="ECO:0000256" key="10">
    <source>
        <dbReference type="ARBA" id="ARBA00022833"/>
    </source>
</evidence>
<name>K9P418_CYAGP</name>
<evidence type="ECO:0000259" key="15">
    <source>
        <dbReference type="Pfam" id="PF11940"/>
    </source>
</evidence>
<dbReference type="FunFam" id="3.30.2010.30:FF:000002">
    <property type="entry name" value="Putative aminopeptidase N"/>
    <property type="match status" value="1"/>
</dbReference>
<dbReference type="GO" id="GO:0006508">
    <property type="term" value="P:proteolysis"/>
    <property type="evidence" value="ECO:0007669"/>
    <property type="project" value="UniProtKB-KW"/>
</dbReference>
<dbReference type="NCBIfam" id="TIGR02414">
    <property type="entry name" value="pepN_proteo"/>
    <property type="match status" value="1"/>
</dbReference>
<dbReference type="InterPro" id="IPR012779">
    <property type="entry name" value="Peptidase_M1_pepN"/>
</dbReference>
<dbReference type="AlphaFoldDB" id="K9P418"/>
<dbReference type="CDD" id="cd09600">
    <property type="entry name" value="M1_APN"/>
    <property type="match status" value="1"/>
</dbReference>
<evidence type="ECO:0000256" key="4">
    <source>
        <dbReference type="ARBA" id="ARBA00012564"/>
    </source>
</evidence>
<evidence type="ECO:0000256" key="5">
    <source>
        <dbReference type="ARBA" id="ARBA00015611"/>
    </source>
</evidence>
<dbReference type="eggNOG" id="COG0308">
    <property type="taxonomic scope" value="Bacteria"/>
</dbReference>
<evidence type="ECO:0000256" key="1">
    <source>
        <dbReference type="ARBA" id="ARBA00000098"/>
    </source>
</evidence>
<dbReference type="EC" id="3.4.11.2" evidence="4"/>
<dbReference type="RefSeq" id="WP_015107920.1">
    <property type="nucleotide sequence ID" value="NC_019675.1"/>
</dbReference>
<dbReference type="Pfam" id="PF17900">
    <property type="entry name" value="Peptidase_M1_N"/>
    <property type="match status" value="1"/>
</dbReference>
<dbReference type="Gene3D" id="1.25.50.10">
    <property type="entry name" value="Peptidase M1, alanyl aminopeptidase, C-terminal domain"/>
    <property type="match status" value="1"/>
</dbReference>
<dbReference type="KEGG" id="cgc:Cyagr_0260"/>
<dbReference type="STRING" id="292564.Cyagr_0260"/>
<keyword evidence="8" id="KW-0479">Metal-binding</keyword>
<comment type="cofactor">
    <cofactor evidence="2">
        <name>Zn(2+)</name>
        <dbReference type="ChEBI" id="CHEBI:29105"/>
    </cofactor>
</comment>
<dbReference type="OrthoDB" id="100605at2"/>
<organism evidence="18 19">
    <name type="scientific">Cyanobium gracile (strain ATCC 27147 / PCC 6307)</name>
    <dbReference type="NCBI Taxonomy" id="292564"/>
    <lineage>
        <taxon>Bacteria</taxon>
        <taxon>Bacillati</taxon>
        <taxon>Cyanobacteriota</taxon>
        <taxon>Cyanophyceae</taxon>
        <taxon>Synechococcales</taxon>
        <taxon>Prochlorococcaceae</taxon>
        <taxon>Cyanobium</taxon>
    </lineage>
</organism>
<dbReference type="SUPFAM" id="SSF55486">
    <property type="entry name" value="Metalloproteases ('zincins'), catalytic domain"/>
    <property type="match status" value="1"/>
</dbReference>
<gene>
    <name evidence="18" type="ordered locus">Cyagr_0260</name>
</gene>
<evidence type="ECO:0000256" key="8">
    <source>
        <dbReference type="ARBA" id="ARBA00022723"/>
    </source>
</evidence>
<evidence type="ECO:0000256" key="12">
    <source>
        <dbReference type="ARBA" id="ARBA00029811"/>
    </source>
</evidence>
<dbReference type="PATRIC" id="fig|292564.3.peg.241"/>
<dbReference type="InterPro" id="IPR024601">
    <property type="entry name" value="Peptidase_M1_pepN_C"/>
</dbReference>
<sequence length="910" mass="100311">MAVVHLADYRPAPYLLERTDLTVRLFADHALVEARLTFHPRPGAPEGADAALEPLELRGVDLELRALGIDGVPLDAGAFLIEADRLLVLQPPRRPFMLTSTVWLDPRANTSLEGLYVSGGMVTTQCEAEGFRRITYHPDRPDLLSRFRVRIEADSDSCPVLLSNGNGVEAGDLPSGPDGAPRHYAVWDDPFPKPSYLFALVAGRLEEVRGTFMTAEGRTVQLRLHVEPGDAPFTAHAMASLKRAMEWDERVYGLAYDLDEYNIVAVRHFNMGAMENKSLNIFNSKLVLADAATATDGELERIESVIAHEYFHNWTGNRITCRDWFQLSLKEGLTVFRDQSFSADLHGHALNRIENVAMLRNTQFREDAGPTAHPVQPDQYQAIDNFYTTTIYEKGSEVIRVLHTLLGEETFQRGMALYVERHDGTAATCEDFVQAMQDAAGEVDDNCRLPPFDFVQFRRWYHQAGTPMLRIRRRWNKAAGTLELFVRQATPPTPGQPQKQPLVIPLAVGLVGQAGQPLPMRLVAEDPDHGAAPLLGRRWGAGTRLLLIDKEEQVFRFEGLPAQAPPPALSLLRQFSAPVKVELGRPSSELVHLLAADSDPFARWDAGQVLLRRALLRRAAGRVDLVLEDALIAAFERILADPSLSEASRSVLLALPGLAELEDAAPEPDPPALFAALQALRRRFGEALAEPLERALERVSAQWSLAWPEGVGDRMLTGSIWSWRVAAGDAAAIAAARAAVDGPSMTLARAGLRALQDHPIPARQEAVDAFYARWEEKPVILDSWFALEASAPFADGLERVQRLLDHPRFDPAAPNAVRAVLGGLAGNPPVFHGADGSGYRFMADQIVALDQRNPITASRMAKVFTRWQSYGPGRRERMREALEGLAAAGLSTNTREVVEQCLKGADVSST</sequence>
<reference evidence="19" key="1">
    <citation type="journal article" date="2013" name="Proc. Natl. Acad. Sci. U.S.A.">
        <title>Improving the coverage of the cyanobacterial phylum using diversity-driven genome sequencing.</title>
        <authorList>
            <person name="Shih P.M."/>
            <person name="Wu D."/>
            <person name="Latifi A."/>
            <person name="Axen S.D."/>
            <person name="Fewer D.P."/>
            <person name="Talla E."/>
            <person name="Calteau A."/>
            <person name="Cai F."/>
            <person name="Tandeau de Marsac N."/>
            <person name="Rippka R."/>
            <person name="Herdman M."/>
            <person name="Sivonen K."/>
            <person name="Coursin T."/>
            <person name="Laurent T."/>
            <person name="Goodwin L."/>
            <person name="Nolan M."/>
            <person name="Davenport K.W."/>
            <person name="Han C.S."/>
            <person name="Rubin E.M."/>
            <person name="Eisen J.A."/>
            <person name="Woyke T."/>
            <person name="Gugger M."/>
            <person name="Kerfeld C.A."/>
        </authorList>
    </citation>
    <scope>NUCLEOTIDE SEQUENCE [LARGE SCALE GENOMIC DNA]</scope>
    <source>
        <strain evidence="19">ATCC 27147 / PCC 6307</strain>
    </source>
</reference>
<evidence type="ECO:0000256" key="13">
    <source>
        <dbReference type="ARBA" id="ARBA00031533"/>
    </source>
</evidence>
<keyword evidence="9" id="KW-0378">Hydrolase</keyword>
<dbReference type="GO" id="GO:0008270">
    <property type="term" value="F:zinc ion binding"/>
    <property type="evidence" value="ECO:0007669"/>
    <property type="project" value="InterPro"/>
</dbReference>
<dbReference type="Proteomes" id="UP000010388">
    <property type="component" value="Chromosome"/>
</dbReference>
<feature type="domain" description="Peptidase M1 membrane alanine aminopeptidase" evidence="14">
    <location>
        <begin position="237"/>
        <end position="441"/>
    </location>
</feature>
<dbReference type="Pfam" id="PF17432">
    <property type="entry name" value="DUF3458_C"/>
    <property type="match status" value="1"/>
</dbReference>
<feature type="domain" description="Aminopeptidase N-like N-terminal" evidence="17">
    <location>
        <begin position="110"/>
        <end position="197"/>
    </location>
</feature>
<dbReference type="Gene3D" id="3.30.2010.30">
    <property type="match status" value="1"/>
</dbReference>
<dbReference type="GO" id="GO:0008237">
    <property type="term" value="F:metallopeptidase activity"/>
    <property type="evidence" value="ECO:0007669"/>
    <property type="project" value="UniProtKB-KW"/>
</dbReference>
<dbReference type="InterPro" id="IPR035414">
    <property type="entry name" value="Peptidase_M1_pepN_Ig-like"/>
</dbReference>
<dbReference type="InterPro" id="IPR042097">
    <property type="entry name" value="Aminopeptidase_N-like_N_sf"/>
</dbReference>